<dbReference type="AlphaFoldDB" id="A0A2P2LW02"/>
<dbReference type="EMBL" id="GGEC01041666">
    <property type="protein sequence ID" value="MBX22150.1"/>
    <property type="molecule type" value="Transcribed_RNA"/>
</dbReference>
<sequence length="41" mass="4676">MMELLLSHTQPLQQQYKCLKNLILVFSAFSLLHPEFLAAAS</sequence>
<protein>
    <submittedName>
        <fullName evidence="1">Uncharacterized protein MANES_15G101000</fullName>
    </submittedName>
</protein>
<proteinExistence type="predicted"/>
<name>A0A2P2LW02_RHIMU</name>
<evidence type="ECO:0000313" key="1">
    <source>
        <dbReference type="EMBL" id="MBX22150.1"/>
    </source>
</evidence>
<reference evidence="1" key="1">
    <citation type="submission" date="2018-02" db="EMBL/GenBank/DDBJ databases">
        <title>Rhizophora mucronata_Transcriptome.</title>
        <authorList>
            <person name="Meera S.P."/>
            <person name="Sreeshan A."/>
            <person name="Augustine A."/>
        </authorList>
    </citation>
    <scope>NUCLEOTIDE SEQUENCE</scope>
    <source>
        <tissue evidence="1">Leaf</tissue>
    </source>
</reference>
<organism evidence="1">
    <name type="scientific">Rhizophora mucronata</name>
    <name type="common">Asiatic mangrove</name>
    <dbReference type="NCBI Taxonomy" id="61149"/>
    <lineage>
        <taxon>Eukaryota</taxon>
        <taxon>Viridiplantae</taxon>
        <taxon>Streptophyta</taxon>
        <taxon>Embryophyta</taxon>
        <taxon>Tracheophyta</taxon>
        <taxon>Spermatophyta</taxon>
        <taxon>Magnoliopsida</taxon>
        <taxon>eudicotyledons</taxon>
        <taxon>Gunneridae</taxon>
        <taxon>Pentapetalae</taxon>
        <taxon>rosids</taxon>
        <taxon>fabids</taxon>
        <taxon>Malpighiales</taxon>
        <taxon>Rhizophoraceae</taxon>
        <taxon>Rhizophora</taxon>
    </lineage>
</organism>
<accession>A0A2P2LW02</accession>